<dbReference type="Proteomes" id="UP001055879">
    <property type="component" value="Linkage Group LG04"/>
</dbReference>
<gene>
    <name evidence="1" type="ORF">L6452_15153</name>
</gene>
<keyword evidence="2" id="KW-1185">Reference proteome</keyword>
<comment type="caution">
    <text evidence="1">The sequence shown here is derived from an EMBL/GenBank/DDBJ whole genome shotgun (WGS) entry which is preliminary data.</text>
</comment>
<evidence type="ECO:0000313" key="2">
    <source>
        <dbReference type="Proteomes" id="UP001055879"/>
    </source>
</evidence>
<evidence type="ECO:0000313" key="1">
    <source>
        <dbReference type="EMBL" id="KAI3735645.1"/>
    </source>
</evidence>
<accession>A0ACB9CN16</accession>
<protein>
    <submittedName>
        <fullName evidence="1">Uncharacterized protein</fullName>
    </submittedName>
</protein>
<reference evidence="1 2" key="2">
    <citation type="journal article" date="2022" name="Mol. Ecol. Resour.">
        <title>The genomes of chicory, endive, great burdock and yacon provide insights into Asteraceae paleo-polyploidization history and plant inulin production.</title>
        <authorList>
            <person name="Fan W."/>
            <person name="Wang S."/>
            <person name="Wang H."/>
            <person name="Wang A."/>
            <person name="Jiang F."/>
            <person name="Liu H."/>
            <person name="Zhao H."/>
            <person name="Xu D."/>
            <person name="Zhang Y."/>
        </authorList>
    </citation>
    <scope>NUCLEOTIDE SEQUENCE [LARGE SCALE GENOMIC DNA]</scope>
    <source>
        <strain evidence="2">cv. Niubang</strain>
    </source>
</reference>
<sequence length="198" mass="22624">MLCFLLHRHSILVHNHRHSQMELDDFEPLLGEPKVEWSAASLVTTPIHPFLFQVDTQDSSSLGVNVTDFFSVRWTVAELVNVAILSYTIDAHTIAQDVERRKGKISCVLFEANLYKLCLALVHAHFSQTEKNFPLIFRYVFQTYMVQTIVERLNGVRLVDDGLRARFKAAFLEVEVQPQSPPSTRHGVGCKKSICRRS</sequence>
<name>A0ACB9CN16_ARCLA</name>
<dbReference type="EMBL" id="CM042050">
    <property type="protein sequence ID" value="KAI3735645.1"/>
    <property type="molecule type" value="Genomic_DNA"/>
</dbReference>
<organism evidence="1 2">
    <name type="scientific">Arctium lappa</name>
    <name type="common">Greater burdock</name>
    <name type="synonym">Lappa major</name>
    <dbReference type="NCBI Taxonomy" id="4217"/>
    <lineage>
        <taxon>Eukaryota</taxon>
        <taxon>Viridiplantae</taxon>
        <taxon>Streptophyta</taxon>
        <taxon>Embryophyta</taxon>
        <taxon>Tracheophyta</taxon>
        <taxon>Spermatophyta</taxon>
        <taxon>Magnoliopsida</taxon>
        <taxon>eudicotyledons</taxon>
        <taxon>Gunneridae</taxon>
        <taxon>Pentapetalae</taxon>
        <taxon>asterids</taxon>
        <taxon>campanulids</taxon>
        <taxon>Asterales</taxon>
        <taxon>Asteraceae</taxon>
        <taxon>Carduoideae</taxon>
        <taxon>Cardueae</taxon>
        <taxon>Arctiinae</taxon>
        <taxon>Arctium</taxon>
    </lineage>
</organism>
<reference evidence="2" key="1">
    <citation type="journal article" date="2022" name="Mol. Ecol. Resour.">
        <title>The genomes of chicory, endive, great burdock and yacon provide insights into Asteraceae palaeo-polyploidization history and plant inulin production.</title>
        <authorList>
            <person name="Fan W."/>
            <person name="Wang S."/>
            <person name="Wang H."/>
            <person name="Wang A."/>
            <person name="Jiang F."/>
            <person name="Liu H."/>
            <person name="Zhao H."/>
            <person name="Xu D."/>
            <person name="Zhang Y."/>
        </authorList>
    </citation>
    <scope>NUCLEOTIDE SEQUENCE [LARGE SCALE GENOMIC DNA]</scope>
    <source>
        <strain evidence="2">cv. Niubang</strain>
    </source>
</reference>
<proteinExistence type="predicted"/>